<dbReference type="Gene3D" id="3.40.50.2300">
    <property type="match status" value="1"/>
</dbReference>
<dbReference type="SUPFAM" id="SSF46894">
    <property type="entry name" value="C-terminal effector domain of the bipartite response regulators"/>
    <property type="match status" value="1"/>
</dbReference>
<evidence type="ECO:0000313" key="11">
    <source>
        <dbReference type="Proteomes" id="UP000238308"/>
    </source>
</evidence>
<dbReference type="CDD" id="cd17574">
    <property type="entry name" value="REC_OmpR"/>
    <property type="match status" value="1"/>
</dbReference>
<dbReference type="CDD" id="cd00383">
    <property type="entry name" value="trans_reg_C"/>
    <property type="match status" value="1"/>
</dbReference>
<dbReference type="InterPro" id="IPR001867">
    <property type="entry name" value="OmpR/PhoB-type_DNA-bd"/>
</dbReference>
<dbReference type="InterPro" id="IPR016032">
    <property type="entry name" value="Sig_transdc_resp-reg_C-effctor"/>
</dbReference>
<evidence type="ECO:0000313" key="10">
    <source>
        <dbReference type="EMBL" id="PRZ01561.1"/>
    </source>
</evidence>
<dbReference type="AlphaFoldDB" id="A0A2T0XRJ6"/>
<dbReference type="SMART" id="SM00862">
    <property type="entry name" value="Trans_reg_C"/>
    <property type="match status" value="1"/>
</dbReference>
<dbReference type="PROSITE" id="PS51755">
    <property type="entry name" value="OMPR_PHOB"/>
    <property type="match status" value="1"/>
</dbReference>
<keyword evidence="5" id="KW-0804">Transcription</keyword>
<proteinExistence type="predicted"/>
<evidence type="ECO:0000256" key="3">
    <source>
        <dbReference type="ARBA" id="ARBA00023015"/>
    </source>
</evidence>
<dbReference type="Gene3D" id="6.10.250.690">
    <property type="match status" value="1"/>
</dbReference>
<dbReference type="Proteomes" id="UP000238308">
    <property type="component" value="Unassembled WGS sequence"/>
</dbReference>
<evidence type="ECO:0000256" key="4">
    <source>
        <dbReference type="ARBA" id="ARBA00023125"/>
    </source>
</evidence>
<dbReference type="PROSITE" id="PS50110">
    <property type="entry name" value="RESPONSE_REGULATORY"/>
    <property type="match status" value="1"/>
</dbReference>
<evidence type="ECO:0000259" key="9">
    <source>
        <dbReference type="PROSITE" id="PS51755"/>
    </source>
</evidence>
<accession>A0A2T0XRJ6</accession>
<dbReference type="GO" id="GO:0006355">
    <property type="term" value="P:regulation of DNA-templated transcription"/>
    <property type="evidence" value="ECO:0007669"/>
    <property type="project" value="InterPro"/>
</dbReference>
<organism evidence="10 11">
    <name type="scientific">Jezberella montanilacus</name>
    <dbReference type="NCBI Taxonomy" id="323426"/>
    <lineage>
        <taxon>Bacteria</taxon>
        <taxon>Pseudomonadati</taxon>
        <taxon>Pseudomonadota</taxon>
        <taxon>Betaproteobacteria</taxon>
        <taxon>Burkholderiales</taxon>
        <taxon>Alcaligenaceae</taxon>
        <taxon>Jezberella</taxon>
    </lineage>
</organism>
<feature type="domain" description="Response regulatory" evidence="8">
    <location>
        <begin position="33"/>
        <end position="147"/>
    </location>
</feature>
<evidence type="ECO:0000256" key="6">
    <source>
        <dbReference type="PROSITE-ProRule" id="PRU00169"/>
    </source>
</evidence>
<name>A0A2T0XRJ6_9BURK</name>
<dbReference type="GO" id="GO:0000976">
    <property type="term" value="F:transcription cis-regulatory region binding"/>
    <property type="evidence" value="ECO:0007669"/>
    <property type="project" value="TreeGrafter"/>
</dbReference>
<feature type="DNA-binding region" description="OmpR/PhoB-type" evidence="7">
    <location>
        <begin position="159"/>
        <end position="259"/>
    </location>
</feature>
<comment type="caution">
    <text evidence="10">The sequence shown here is derived from an EMBL/GenBank/DDBJ whole genome shotgun (WGS) entry which is preliminary data.</text>
</comment>
<keyword evidence="3" id="KW-0805">Transcription regulation</keyword>
<dbReference type="InterPro" id="IPR039420">
    <property type="entry name" value="WalR-like"/>
</dbReference>
<dbReference type="Pfam" id="PF00072">
    <property type="entry name" value="Response_reg"/>
    <property type="match status" value="1"/>
</dbReference>
<dbReference type="Gene3D" id="1.10.10.10">
    <property type="entry name" value="Winged helix-like DNA-binding domain superfamily/Winged helix DNA-binding domain"/>
    <property type="match status" value="1"/>
</dbReference>
<dbReference type="GO" id="GO:0000156">
    <property type="term" value="F:phosphorelay response regulator activity"/>
    <property type="evidence" value="ECO:0007669"/>
    <property type="project" value="TreeGrafter"/>
</dbReference>
<dbReference type="InterPro" id="IPR036388">
    <property type="entry name" value="WH-like_DNA-bd_sf"/>
</dbReference>
<evidence type="ECO:0000256" key="1">
    <source>
        <dbReference type="ARBA" id="ARBA00022553"/>
    </source>
</evidence>
<dbReference type="GO" id="GO:0005829">
    <property type="term" value="C:cytosol"/>
    <property type="evidence" value="ECO:0007669"/>
    <property type="project" value="TreeGrafter"/>
</dbReference>
<sequence length="259" mass="29185">MLVRAGKSGVATKYLANPNHYSVTSPIMNPRIKLLVVDDDPALRQLLADYLNKHDYDTLIAPDATDLDAKIQRFNPALIVLDRMMPGIDGLDACKRLRDRGEDIPIILLTAKDTIQEKIAGLKAGADDYLGKPFDPRELLARIEAILRRKQGPSSLQQDQSVSFGRFVFDYATRQLTQDNEIVKLTGGEINLLEALIKNSGKALSRERLLLLARDDENGERNDRAIDIAILRLRRVIEVDPKQPRWIQTVWGTGYRFSP</sequence>
<evidence type="ECO:0000256" key="2">
    <source>
        <dbReference type="ARBA" id="ARBA00023012"/>
    </source>
</evidence>
<dbReference type="SUPFAM" id="SSF52172">
    <property type="entry name" value="CheY-like"/>
    <property type="match status" value="1"/>
</dbReference>
<evidence type="ECO:0000256" key="5">
    <source>
        <dbReference type="ARBA" id="ARBA00023163"/>
    </source>
</evidence>
<evidence type="ECO:0000256" key="7">
    <source>
        <dbReference type="PROSITE-ProRule" id="PRU01091"/>
    </source>
</evidence>
<keyword evidence="1 6" id="KW-0597">Phosphoprotein</keyword>
<dbReference type="SMART" id="SM00448">
    <property type="entry name" value="REC"/>
    <property type="match status" value="1"/>
</dbReference>
<feature type="modified residue" description="4-aspartylphosphate" evidence="6">
    <location>
        <position position="82"/>
    </location>
</feature>
<dbReference type="PANTHER" id="PTHR48111">
    <property type="entry name" value="REGULATOR OF RPOS"/>
    <property type="match status" value="1"/>
</dbReference>
<protein>
    <submittedName>
        <fullName evidence="10">Two-component system phosphate regulon response regulator OmpR</fullName>
    </submittedName>
</protein>
<keyword evidence="11" id="KW-1185">Reference proteome</keyword>
<dbReference type="Pfam" id="PF00486">
    <property type="entry name" value="Trans_reg_C"/>
    <property type="match status" value="1"/>
</dbReference>
<evidence type="ECO:0000259" key="8">
    <source>
        <dbReference type="PROSITE" id="PS50110"/>
    </source>
</evidence>
<keyword evidence="4 7" id="KW-0238">DNA-binding</keyword>
<reference evidence="10 11" key="1">
    <citation type="submission" date="2018-03" db="EMBL/GenBank/DDBJ databases">
        <title>Genomic Encyclopedia of Type Strains, Phase III (KMG-III): the genomes of soil and plant-associated and newly described type strains.</title>
        <authorList>
            <person name="Whitman W."/>
        </authorList>
    </citation>
    <scope>NUCLEOTIDE SEQUENCE [LARGE SCALE GENOMIC DNA]</scope>
    <source>
        <strain evidence="10 11">MWH-P2sevCIIIb</strain>
    </source>
</reference>
<dbReference type="PANTHER" id="PTHR48111:SF4">
    <property type="entry name" value="DNA-BINDING DUAL TRANSCRIPTIONAL REGULATOR OMPR"/>
    <property type="match status" value="1"/>
</dbReference>
<dbReference type="InterPro" id="IPR011006">
    <property type="entry name" value="CheY-like_superfamily"/>
</dbReference>
<dbReference type="GO" id="GO:0032993">
    <property type="term" value="C:protein-DNA complex"/>
    <property type="evidence" value="ECO:0007669"/>
    <property type="project" value="TreeGrafter"/>
</dbReference>
<dbReference type="InterPro" id="IPR001789">
    <property type="entry name" value="Sig_transdc_resp-reg_receiver"/>
</dbReference>
<gene>
    <name evidence="10" type="ORF">BCM14_0071</name>
</gene>
<feature type="domain" description="OmpR/PhoB-type" evidence="9">
    <location>
        <begin position="159"/>
        <end position="259"/>
    </location>
</feature>
<keyword evidence="2" id="KW-0902">Two-component regulatory system</keyword>
<dbReference type="EMBL" id="PVTV01000001">
    <property type="protein sequence ID" value="PRZ01561.1"/>
    <property type="molecule type" value="Genomic_DNA"/>
</dbReference>